<dbReference type="InterPro" id="IPR036397">
    <property type="entry name" value="RNaseH_sf"/>
</dbReference>
<proteinExistence type="predicted"/>
<dbReference type="InterPro" id="IPR012337">
    <property type="entry name" value="RNaseH-like_sf"/>
</dbReference>
<dbReference type="InterPro" id="IPR008042">
    <property type="entry name" value="Retrotrans_Pao"/>
</dbReference>
<organism evidence="1 2">
    <name type="scientific">Merluccius polli</name>
    <name type="common">Benguela hake</name>
    <name type="synonym">Merluccius cadenati</name>
    <dbReference type="NCBI Taxonomy" id="89951"/>
    <lineage>
        <taxon>Eukaryota</taxon>
        <taxon>Metazoa</taxon>
        <taxon>Chordata</taxon>
        <taxon>Craniata</taxon>
        <taxon>Vertebrata</taxon>
        <taxon>Euteleostomi</taxon>
        <taxon>Actinopterygii</taxon>
        <taxon>Neopterygii</taxon>
        <taxon>Teleostei</taxon>
        <taxon>Neoteleostei</taxon>
        <taxon>Acanthomorphata</taxon>
        <taxon>Zeiogadaria</taxon>
        <taxon>Gadariae</taxon>
        <taxon>Gadiformes</taxon>
        <taxon>Gadoidei</taxon>
        <taxon>Merlucciidae</taxon>
        <taxon>Merluccius</taxon>
    </lineage>
</organism>
<gene>
    <name evidence="1" type="ORF">N1851_028020</name>
</gene>
<evidence type="ECO:0000313" key="2">
    <source>
        <dbReference type="Proteomes" id="UP001174136"/>
    </source>
</evidence>
<protein>
    <submittedName>
        <fullName evidence="1">Uncharacterized protein</fullName>
    </submittedName>
</protein>
<dbReference type="Proteomes" id="UP001174136">
    <property type="component" value="Unassembled WGS sequence"/>
</dbReference>
<accession>A0AA47NRV6</accession>
<sequence>MWERGLRWDEELPPDLTKKWQQWCSELPQLHQLSIPRWYKTHMQQQDSQDLKLHVFCDSSEKACISREKQRMEKSRVAPLKRMTLPRLELMGAVIAARLGSTLMKALQLDKTQLRLWTDSMIVLHWIRSSAHKWKQFVANRVTEIQTLTDPQSWSHCKGKINPADLPTRGLTVQDLKQSTLWWKGPCVLISPDQSESTQEDVQEDEVKSELRSKHQIVVQFVNQDRDFLKPVLCLEYSKLKTVPRVTAWINRFITNTRSSTKMSGELTAEELNEAGKHWIKMLVVVVVTRGGDPALKEAISF</sequence>
<dbReference type="AlphaFoldDB" id="A0AA47NRV6"/>
<dbReference type="SUPFAM" id="SSF53098">
    <property type="entry name" value="Ribonuclease H-like"/>
    <property type="match status" value="1"/>
</dbReference>
<name>A0AA47NRV6_MERPO</name>
<dbReference type="GO" id="GO:0003676">
    <property type="term" value="F:nucleic acid binding"/>
    <property type="evidence" value="ECO:0007669"/>
    <property type="project" value="InterPro"/>
</dbReference>
<evidence type="ECO:0000313" key="1">
    <source>
        <dbReference type="EMBL" id="KAK0136086.1"/>
    </source>
</evidence>
<dbReference type="PANTHER" id="PTHR47331:SF1">
    <property type="entry name" value="GAG-LIKE PROTEIN"/>
    <property type="match status" value="1"/>
</dbReference>
<reference evidence="1" key="1">
    <citation type="journal article" date="2023" name="Front. Mar. Sci.">
        <title>A new Merluccius polli reference genome to investigate the effects of global change in West African waters.</title>
        <authorList>
            <person name="Mateo J.L."/>
            <person name="Blanco-Fernandez C."/>
            <person name="Garcia-Vazquez E."/>
            <person name="Machado-Schiaffino G."/>
        </authorList>
    </citation>
    <scope>NUCLEOTIDE SEQUENCE</scope>
    <source>
        <strain evidence="1">C29</strain>
        <tissue evidence="1">Fin</tissue>
    </source>
</reference>
<dbReference type="Gene3D" id="3.30.420.10">
    <property type="entry name" value="Ribonuclease H-like superfamily/Ribonuclease H"/>
    <property type="match status" value="1"/>
</dbReference>
<dbReference type="Pfam" id="PF05380">
    <property type="entry name" value="Peptidase_A17"/>
    <property type="match status" value="1"/>
</dbReference>
<comment type="caution">
    <text evidence="1">The sequence shown here is derived from an EMBL/GenBank/DDBJ whole genome shotgun (WGS) entry which is preliminary data.</text>
</comment>
<keyword evidence="2" id="KW-1185">Reference proteome</keyword>
<dbReference type="PANTHER" id="PTHR47331">
    <property type="entry name" value="PHD-TYPE DOMAIN-CONTAINING PROTEIN"/>
    <property type="match status" value="1"/>
</dbReference>
<dbReference type="EMBL" id="JAOPHQ010005240">
    <property type="protein sequence ID" value="KAK0136086.1"/>
    <property type="molecule type" value="Genomic_DNA"/>
</dbReference>